<reference evidence="11" key="1">
    <citation type="submission" date="2015-09" db="EMBL/GenBank/DDBJ databases">
        <authorList>
            <person name="Sai Rama Sridatta P."/>
        </authorList>
    </citation>
    <scope>NUCLEOTIDE SEQUENCE [LARGE SCALE GENOMIC DNA]</scope>
</reference>
<keyword evidence="11" id="KW-1185">Reference proteome</keyword>
<dbReference type="InterPro" id="IPR048684">
    <property type="entry name" value="COG4_C"/>
</dbReference>
<dbReference type="Pfam" id="PF20663">
    <property type="entry name" value="COG4_N"/>
    <property type="match status" value="1"/>
</dbReference>
<comment type="subcellular location">
    <subcellularLocation>
        <location evidence="1">Golgi apparatus membrane</location>
        <topology evidence="1">Peripheral membrane protein</topology>
    </subcellularLocation>
</comment>
<evidence type="ECO:0000256" key="8">
    <source>
        <dbReference type="ARBA" id="ARBA00031340"/>
    </source>
</evidence>
<dbReference type="GO" id="GO:0000139">
    <property type="term" value="C:Golgi membrane"/>
    <property type="evidence" value="ECO:0007669"/>
    <property type="project" value="UniProtKB-SubCell"/>
</dbReference>
<dbReference type="GO" id="GO:0006029">
    <property type="term" value="P:proteoglycan metabolic process"/>
    <property type="evidence" value="ECO:0007669"/>
    <property type="project" value="Ensembl"/>
</dbReference>
<protein>
    <recommendedName>
        <fullName evidence="3">Conserved oligomeric Golgi complex subunit 4</fullName>
    </recommendedName>
    <alternativeName>
        <fullName evidence="8">Component of oligomeric Golgi complex 4</fullName>
    </alternativeName>
</protein>
<dbReference type="STRING" id="8187.ENSLCAP00010004420"/>
<evidence type="ECO:0000256" key="4">
    <source>
        <dbReference type="ARBA" id="ARBA00022448"/>
    </source>
</evidence>
<dbReference type="SMART" id="SM00762">
    <property type="entry name" value="Cog4"/>
    <property type="match status" value="1"/>
</dbReference>
<evidence type="ECO:0000313" key="10">
    <source>
        <dbReference type="Ensembl" id="ENSLCAP00010004420.1"/>
    </source>
</evidence>
<keyword evidence="4" id="KW-0813">Transport</keyword>
<dbReference type="Pfam" id="PF20662">
    <property type="entry name" value="COG4_C"/>
    <property type="match status" value="1"/>
</dbReference>
<proteinExistence type="inferred from homology"/>
<dbReference type="PANTHER" id="PTHR24016">
    <property type="entry name" value="CONSERVED OLIGOMERIC GOLGI COMPLEX SUBUNIT 4"/>
    <property type="match status" value="1"/>
</dbReference>
<dbReference type="FunCoup" id="A0A4W6C190">
    <property type="interactions" value="1829"/>
</dbReference>
<evidence type="ECO:0000256" key="7">
    <source>
        <dbReference type="ARBA" id="ARBA00023136"/>
    </source>
</evidence>
<dbReference type="InterPro" id="IPR048680">
    <property type="entry name" value="COG4_N"/>
</dbReference>
<reference evidence="10" key="2">
    <citation type="submission" date="2025-08" db="UniProtKB">
        <authorList>
            <consortium name="Ensembl"/>
        </authorList>
    </citation>
    <scope>IDENTIFICATION</scope>
</reference>
<evidence type="ECO:0000259" key="9">
    <source>
        <dbReference type="SMART" id="SM00762"/>
    </source>
</evidence>
<evidence type="ECO:0000256" key="2">
    <source>
        <dbReference type="ARBA" id="ARBA00009215"/>
    </source>
</evidence>
<dbReference type="FunFam" id="1.20.58.1970:FF:000001">
    <property type="entry name" value="Conserved oligomeric Golgi complex subunit 4"/>
    <property type="match status" value="1"/>
</dbReference>
<evidence type="ECO:0000313" key="11">
    <source>
        <dbReference type="Proteomes" id="UP000314980"/>
    </source>
</evidence>
<dbReference type="GO" id="GO:0007030">
    <property type="term" value="P:Golgi organization"/>
    <property type="evidence" value="ECO:0007669"/>
    <property type="project" value="TreeGrafter"/>
</dbReference>
<dbReference type="GeneTree" id="ENSGT00940000154065"/>
<dbReference type="GO" id="GO:0006890">
    <property type="term" value="P:retrograde vesicle-mediated transport, Golgi to endoplasmic reticulum"/>
    <property type="evidence" value="ECO:0007669"/>
    <property type="project" value="TreeGrafter"/>
</dbReference>
<evidence type="ECO:0000256" key="5">
    <source>
        <dbReference type="ARBA" id="ARBA00022927"/>
    </source>
</evidence>
<evidence type="ECO:0000256" key="1">
    <source>
        <dbReference type="ARBA" id="ARBA00004395"/>
    </source>
</evidence>
<dbReference type="GO" id="GO:0015031">
    <property type="term" value="P:protein transport"/>
    <property type="evidence" value="ECO:0007669"/>
    <property type="project" value="UniProtKB-KW"/>
</dbReference>
<dbReference type="AlphaFoldDB" id="A0A4W6C190"/>
<dbReference type="Proteomes" id="UP000314980">
    <property type="component" value="Unassembled WGS sequence"/>
</dbReference>
<dbReference type="Ensembl" id="ENSLCAT00010004538.1">
    <property type="protein sequence ID" value="ENSLCAP00010004420.1"/>
    <property type="gene ID" value="ENSLCAG00010002242.1"/>
</dbReference>
<comment type="similarity">
    <text evidence="2">Belongs to the COG4 family.</text>
</comment>
<dbReference type="InterPro" id="IPR013167">
    <property type="entry name" value="COG4_M"/>
</dbReference>
<sequence length="761" mass="85880">MSAPILQLSTDLYSLDPSALTLTLTNNSCYFLEVVKRWKLIICFVVCSLQKEVEAELDRLVGQEGTIHTKMLALQRMGPNLQLIGGDASQLSGMITFTCSLAENVSRKVRQLDLAKTRLYNVIQRADDILDLKFCTDGVQTALRNEDYEQAAAHIHRYLSLDQSVIELSRQGEESSAVDASLVMLQEAEQKLKVIVAEKLDEAVAAVDLAQVERFFKIFPLLGLHQQGLARFGQYLCSQLASKAEENLLLATGGDLGEKRALLIFADTLTLLLEGIARVVETHQPIVETYYGPGHLYTLITHLQQECDKQAQKIVDKFIQQRGYHNKFQIVQSSMMKSVPGERIEPRYVCVELDPVLTEVTLMNARAELYLRFLRRRMMADFEVGDAQSITQEHQQNVEKLLKHCLLSRTMQELIGYYIPMEEYYMRESVNKAVAMDTYEKGQLTSSMVDDCFYIVKKCISRALSSSSIDCLCAMINHANSVLESDFREVLYNKVRQGFPATTLQDIQRGVSSAVSLMQSSLQQGKFNTLGIESAEHAKAAFLNDCSKLFSQGGGSGDQAKIESCLSDLVNTSTKFKDLLQEGLTELNTTAIKPQVKPWISSFLAISHNIEEEEFNDYEANDPWVQQLIVNLEQLMAEFKAALSPVIYDTLTSLMTSLISIEMEKTVLKCSFSRLGGLQFDKELRSLVAYLTTVTTWTIRDKFARLTQMATILNLERVTEILDYWGPNSGPLTWRLTPAEVRQVLALRIDFRSEDIKRLRL</sequence>
<dbReference type="InParanoid" id="A0A4W6C190"/>
<evidence type="ECO:0000256" key="6">
    <source>
        <dbReference type="ARBA" id="ARBA00023034"/>
    </source>
</evidence>
<feature type="domain" description="COG4 transport protein middle alpha-helical bundle" evidence="9">
    <location>
        <begin position="185"/>
        <end position="496"/>
    </location>
</feature>
<dbReference type="Gene3D" id="1.20.58.1970">
    <property type="match status" value="1"/>
</dbReference>
<reference evidence="10" key="3">
    <citation type="submission" date="2025-09" db="UniProtKB">
        <authorList>
            <consortium name="Ensembl"/>
        </authorList>
    </citation>
    <scope>IDENTIFICATION</scope>
</reference>
<keyword evidence="7" id="KW-0472">Membrane</keyword>
<keyword evidence="5" id="KW-0653">Protein transport</keyword>
<dbReference type="GO" id="GO:0017119">
    <property type="term" value="C:Golgi transport complex"/>
    <property type="evidence" value="ECO:0007669"/>
    <property type="project" value="TreeGrafter"/>
</dbReference>
<dbReference type="PANTHER" id="PTHR24016:SF0">
    <property type="entry name" value="CONSERVED OLIGOMERIC GOLGI COMPLEX SUBUNIT 4"/>
    <property type="match status" value="1"/>
</dbReference>
<dbReference type="GO" id="GO:0001501">
    <property type="term" value="P:skeletal system development"/>
    <property type="evidence" value="ECO:0007669"/>
    <property type="project" value="Ensembl"/>
</dbReference>
<keyword evidence="6" id="KW-0333">Golgi apparatus</keyword>
<organism evidence="10 11">
    <name type="scientific">Lates calcarifer</name>
    <name type="common">Barramundi</name>
    <name type="synonym">Holocentrus calcarifer</name>
    <dbReference type="NCBI Taxonomy" id="8187"/>
    <lineage>
        <taxon>Eukaryota</taxon>
        <taxon>Metazoa</taxon>
        <taxon>Chordata</taxon>
        <taxon>Craniata</taxon>
        <taxon>Vertebrata</taxon>
        <taxon>Euteleostomi</taxon>
        <taxon>Actinopterygii</taxon>
        <taxon>Neopterygii</taxon>
        <taxon>Teleostei</taxon>
        <taxon>Neoteleostei</taxon>
        <taxon>Acanthomorphata</taxon>
        <taxon>Carangaria</taxon>
        <taxon>Carangaria incertae sedis</taxon>
        <taxon>Centropomidae</taxon>
        <taxon>Lates</taxon>
    </lineage>
</organism>
<evidence type="ECO:0000256" key="3">
    <source>
        <dbReference type="ARBA" id="ARBA00020975"/>
    </source>
</evidence>
<dbReference type="Gene3D" id="1.10.287.1060">
    <property type="entry name" value="ESAT-6-like"/>
    <property type="match status" value="1"/>
</dbReference>
<accession>A0A4W6C190</accession>
<gene>
    <name evidence="10" type="primary">COG4</name>
</gene>
<name>A0A4W6C190_LATCA</name>
<dbReference type="Pfam" id="PF08318">
    <property type="entry name" value="COG4_m"/>
    <property type="match status" value="1"/>
</dbReference>
<dbReference type="InterPro" id="IPR048682">
    <property type="entry name" value="COG4"/>
</dbReference>